<keyword evidence="1" id="KW-0812">Transmembrane</keyword>
<gene>
    <name evidence="2" type="ORF">CDN99_06500</name>
</gene>
<dbReference type="RefSeq" id="WP_088383817.1">
    <property type="nucleotide sequence ID" value="NZ_NIOF01000002.1"/>
</dbReference>
<dbReference type="AlphaFoldDB" id="A0A246JHA5"/>
<keyword evidence="1" id="KW-0472">Membrane</keyword>
<evidence type="ECO:0000313" key="2">
    <source>
        <dbReference type="EMBL" id="OWQ92004.1"/>
    </source>
</evidence>
<organism evidence="2 3">
    <name type="scientific">Roseateles aquatilis</name>
    <dbReference type="NCBI Taxonomy" id="431061"/>
    <lineage>
        <taxon>Bacteria</taxon>
        <taxon>Pseudomonadati</taxon>
        <taxon>Pseudomonadota</taxon>
        <taxon>Betaproteobacteria</taxon>
        <taxon>Burkholderiales</taxon>
        <taxon>Sphaerotilaceae</taxon>
        <taxon>Roseateles</taxon>
    </lineage>
</organism>
<keyword evidence="3" id="KW-1185">Reference proteome</keyword>
<keyword evidence="1" id="KW-1133">Transmembrane helix</keyword>
<comment type="caution">
    <text evidence="2">The sequence shown here is derived from an EMBL/GenBank/DDBJ whole genome shotgun (WGS) entry which is preliminary data.</text>
</comment>
<accession>A0A246JHA5</accession>
<protein>
    <submittedName>
        <fullName evidence="2">Uncharacterized protein</fullName>
    </submittedName>
</protein>
<dbReference type="EMBL" id="NIOF01000002">
    <property type="protein sequence ID" value="OWQ92004.1"/>
    <property type="molecule type" value="Genomic_DNA"/>
</dbReference>
<reference evidence="2 3" key="1">
    <citation type="journal article" date="2008" name="Int. J. Syst. Evol. Microbiol.">
        <title>Description of Roseateles aquatilis sp. nov. and Roseateles terrae sp. nov., in the class Betaproteobacteria, and emended description of the genus Roseateles.</title>
        <authorList>
            <person name="Gomila M."/>
            <person name="Bowien B."/>
            <person name="Falsen E."/>
            <person name="Moore E.R."/>
            <person name="Lalucat J."/>
        </authorList>
    </citation>
    <scope>NUCLEOTIDE SEQUENCE [LARGE SCALE GENOMIC DNA]</scope>
    <source>
        <strain evidence="2 3">CCUG 48205</strain>
    </source>
</reference>
<proteinExistence type="predicted"/>
<evidence type="ECO:0000256" key="1">
    <source>
        <dbReference type="SAM" id="Phobius"/>
    </source>
</evidence>
<dbReference type="Proteomes" id="UP000197468">
    <property type="component" value="Unassembled WGS sequence"/>
</dbReference>
<evidence type="ECO:0000313" key="3">
    <source>
        <dbReference type="Proteomes" id="UP000197468"/>
    </source>
</evidence>
<name>A0A246JHA5_9BURK</name>
<feature type="transmembrane region" description="Helical" evidence="1">
    <location>
        <begin position="58"/>
        <end position="80"/>
    </location>
</feature>
<sequence length="85" mass="8854">MSALFHQGLPAPGACTECDLDLRIAQITEPLPPMPAEACTEVGAEPVIDPTDWAFSDFTLVVASLAMGIVGLANFLVAMAKGIQP</sequence>